<proteinExistence type="predicted"/>
<keyword evidence="1" id="KW-0812">Transmembrane</keyword>
<dbReference type="Proteomes" id="UP000379480">
    <property type="component" value="Unassembled WGS sequence"/>
</dbReference>
<accession>A0A5E7E227</accession>
<keyword evidence="1" id="KW-0472">Membrane</keyword>
<keyword evidence="1" id="KW-1133">Transmembrane helix</keyword>
<evidence type="ECO:0000256" key="1">
    <source>
        <dbReference type="SAM" id="Phobius"/>
    </source>
</evidence>
<feature type="transmembrane region" description="Helical" evidence="1">
    <location>
        <begin position="45"/>
        <end position="66"/>
    </location>
</feature>
<dbReference type="AlphaFoldDB" id="A0A5E7E227"/>
<organism evidence="2 3">
    <name type="scientific">Pseudomonas fluorescens</name>
    <dbReference type="NCBI Taxonomy" id="294"/>
    <lineage>
        <taxon>Bacteria</taxon>
        <taxon>Pseudomonadati</taxon>
        <taxon>Pseudomonadota</taxon>
        <taxon>Gammaproteobacteria</taxon>
        <taxon>Pseudomonadales</taxon>
        <taxon>Pseudomonadaceae</taxon>
        <taxon>Pseudomonas</taxon>
    </lineage>
</organism>
<feature type="transmembrane region" description="Helical" evidence="1">
    <location>
        <begin position="12"/>
        <end position="33"/>
    </location>
</feature>
<dbReference type="RefSeq" id="WP_150805329.1">
    <property type="nucleotide sequence ID" value="NZ_CABVHY010000020.1"/>
</dbReference>
<gene>
    <name evidence="2" type="ORF">PS723_03994</name>
</gene>
<name>A0A5E7E227_PSEFL</name>
<sequence>MKDSSRNWQISVILCTACVLTFPFNVAELYIYFKFGVFEPYTYIMAIPFGGASFLLVQTAVAIALYRRAWIRTHSMFLFLWLINISVFGVLIWSTAPEQAL</sequence>
<evidence type="ECO:0000313" key="3">
    <source>
        <dbReference type="Proteomes" id="UP000379480"/>
    </source>
</evidence>
<dbReference type="EMBL" id="CABVHY010000020">
    <property type="protein sequence ID" value="VVO18274.1"/>
    <property type="molecule type" value="Genomic_DNA"/>
</dbReference>
<reference evidence="2 3" key="1">
    <citation type="submission" date="2019-09" db="EMBL/GenBank/DDBJ databases">
        <authorList>
            <person name="Chandra G."/>
            <person name="Truman W A."/>
        </authorList>
    </citation>
    <scope>NUCLEOTIDE SEQUENCE [LARGE SCALE GENOMIC DNA]</scope>
    <source>
        <strain evidence="2">PS723</strain>
    </source>
</reference>
<protein>
    <submittedName>
        <fullName evidence="2">Uncharacterized protein</fullName>
    </submittedName>
</protein>
<feature type="transmembrane region" description="Helical" evidence="1">
    <location>
        <begin position="78"/>
        <end position="96"/>
    </location>
</feature>
<evidence type="ECO:0000313" key="2">
    <source>
        <dbReference type="EMBL" id="VVO18274.1"/>
    </source>
</evidence>